<dbReference type="GeneID" id="59286127"/>
<dbReference type="AlphaFoldDB" id="A0A8H6L6K0"/>
<comment type="caution">
    <text evidence="1">The sequence shown here is derived from an EMBL/GenBank/DDBJ whole genome shotgun (WGS) entry which is preliminary data.</text>
</comment>
<name>A0A8H6L6K0_9LECA</name>
<accession>A0A8H6L6K0</accession>
<dbReference type="EMBL" id="JACCJC010000014">
    <property type="protein sequence ID" value="KAF6237572.1"/>
    <property type="molecule type" value="Genomic_DNA"/>
</dbReference>
<organism evidence="1 2">
    <name type="scientific">Letharia columbiana</name>
    <dbReference type="NCBI Taxonomy" id="112416"/>
    <lineage>
        <taxon>Eukaryota</taxon>
        <taxon>Fungi</taxon>
        <taxon>Dikarya</taxon>
        <taxon>Ascomycota</taxon>
        <taxon>Pezizomycotina</taxon>
        <taxon>Lecanoromycetes</taxon>
        <taxon>OSLEUM clade</taxon>
        <taxon>Lecanoromycetidae</taxon>
        <taxon>Lecanorales</taxon>
        <taxon>Lecanorineae</taxon>
        <taxon>Parmeliaceae</taxon>
        <taxon>Letharia</taxon>
    </lineage>
</organism>
<evidence type="ECO:0000313" key="1">
    <source>
        <dbReference type="EMBL" id="KAF6237572.1"/>
    </source>
</evidence>
<proteinExistence type="predicted"/>
<sequence length="51" mass="5567">MSPDPTQSKQWNLFASAPPTVRNGHQHEVLIGNLLEGSSSYIAASEVFPRT</sequence>
<gene>
    <name evidence="1" type="ORF">HO173_004462</name>
</gene>
<keyword evidence="2" id="KW-1185">Reference proteome</keyword>
<dbReference type="Proteomes" id="UP000578531">
    <property type="component" value="Unassembled WGS sequence"/>
</dbReference>
<dbReference type="RefSeq" id="XP_037166896.1">
    <property type="nucleotide sequence ID" value="XM_037306386.1"/>
</dbReference>
<evidence type="ECO:0000313" key="2">
    <source>
        <dbReference type="Proteomes" id="UP000578531"/>
    </source>
</evidence>
<protein>
    <submittedName>
        <fullName evidence="1">Uncharacterized protein</fullName>
    </submittedName>
</protein>
<reference evidence="1 2" key="1">
    <citation type="journal article" date="2020" name="Genomics">
        <title>Complete, high-quality genomes from long-read metagenomic sequencing of two wolf lichen thalli reveals enigmatic genome architecture.</title>
        <authorList>
            <person name="McKenzie S.K."/>
            <person name="Walston R.F."/>
            <person name="Allen J.L."/>
        </authorList>
    </citation>
    <scope>NUCLEOTIDE SEQUENCE [LARGE SCALE GENOMIC DNA]</scope>
    <source>
        <strain evidence="1">WasteWater2</strain>
    </source>
</reference>